<dbReference type="GeneID" id="27335593"/>
<dbReference type="Pfam" id="PF07350">
    <property type="entry name" value="Gig2-like"/>
    <property type="match status" value="1"/>
</dbReference>
<evidence type="ECO:0008006" key="3">
    <source>
        <dbReference type="Google" id="ProtNLM"/>
    </source>
</evidence>
<dbReference type="InterPro" id="IPR010856">
    <property type="entry name" value="Gig2-like"/>
</dbReference>
<keyword evidence="2" id="KW-1185">Reference proteome</keyword>
<dbReference type="OrthoDB" id="8249012at2759"/>
<dbReference type="Proteomes" id="UP000053328">
    <property type="component" value="Unassembled WGS sequence"/>
</dbReference>
<name>A0A0D1ZKG3_9EURO</name>
<evidence type="ECO:0000313" key="2">
    <source>
        <dbReference type="Proteomes" id="UP000053328"/>
    </source>
</evidence>
<dbReference type="InterPro" id="IPR027443">
    <property type="entry name" value="IPNS-like_sf"/>
</dbReference>
<accession>A0A0D1ZKG3</accession>
<reference evidence="1 2" key="1">
    <citation type="submission" date="2015-01" db="EMBL/GenBank/DDBJ databases">
        <title>The Genome Sequence of Exophiala spinifera CBS89968.</title>
        <authorList>
            <consortium name="The Broad Institute Genomics Platform"/>
            <person name="Cuomo C."/>
            <person name="de Hoog S."/>
            <person name="Gorbushina A."/>
            <person name="Stielow B."/>
            <person name="Teixiera M."/>
            <person name="Abouelleil A."/>
            <person name="Chapman S.B."/>
            <person name="Priest M."/>
            <person name="Young S.K."/>
            <person name="Wortman J."/>
            <person name="Nusbaum C."/>
            <person name="Birren B."/>
        </authorList>
    </citation>
    <scope>NUCLEOTIDE SEQUENCE [LARGE SCALE GENOMIC DNA]</scope>
    <source>
        <strain evidence="1 2">CBS 89968</strain>
    </source>
</reference>
<dbReference type="HOGENOM" id="CLU_011148_0_0_1"/>
<evidence type="ECO:0000313" key="1">
    <source>
        <dbReference type="EMBL" id="KIW13322.1"/>
    </source>
</evidence>
<dbReference type="AlphaFoldDB" id="A0A0D1ZKG3"/>
<sequence length="435" mass="49844">MGSYGLPSEWEWPEYRREDAELDLENITIKRSIAARYGEDGLRRSWITVCKELEESSRQMRDEGSNLIKEFSWEEFLALTDTDKEQIKRKGCFVVRDTVPKDTANAWFDDIKTYLRENEGVITGWPKEQPYILQLYWSRPQLECRTHPRTMAVQRAILNLFHDDEDPQKTFAAPLAYADAMRIRPPGKPFHGLGPHIDAGSLCRWADPEYCMVYDKIWAGKPEEFDPYDLTHRKRANPSYYPGAAQSHVVRAFQGWTALSPASPHEGSLQLFPDLKYGIAYVLLRPFFQPPENPADIMDAEKWTLNLDDAWFPGVWRHTPQVLSPDAFPHLRLKECLPYIPRMEPGDTVWWHMDMCHAVEVEHNGTQDACVVYSAATPTCEMNINYMKGQLKDFLNGVSPEDFRGGCYEKGLKGFPGESAILNGEAGRKAVGFGL</sequence>
<dbReference type="PANTHER" id="PTHR30613">
    <property type="entry name" value="UNCHARACTERIZED PROTEIN YBIU-RELATED"/>
    <property type="match status" value="1"/>
</dbReference>
<protein>
    <recommendedName>
        <fullName evidence="3">DUF1479 domain protein</fullName>
    </recommendedName>
</protein>
<gene>
    <name evidence="1" type="ORF">PV08_08510</name>
</gene>
<proteinExistence type="predicted"/>
<dbReference type="EMBL" id="KN847497">
    <property type="protein sequence ID" value="KIW13322.1"/>
    <property type="molecule type" value="Genomic_DNA"/>
</dbReference>
<organism evidence="1 2">
    <name type="scientific">Exophiala spinifera</name>
    <dbReference type="NCBI Taxonomy" id="91928"/>
    <lineage>
        <taxon>Eukaryota</taxon>
        <taxon>Fungi</taxon>
        <taxon>Dikarya</taxon>
        <taxon>Ascomycota</taxon>
        <taxon>Pezizomycotina</taxon>
        <taxon>Eurotiomycetes</taxon>
        <taxon>Chaetothyriomycetidae</taxon>
        <taxon>Chaetothyriales</taxon>
        <taxon>Herpotrichiellaceae</taxon>
        <taxon>Exophiala</taxon>
    </lineage>
</organism>
<dbReference type="STRING" id="91928.A0A0D1ZKG3"/>
<dbReference type="Gene3D" id="2.60.120.330">
    <property type="entry name" value="B-lactam Antibiotic, Isopenicillin N Synthase, Chain"/>
    <property type="match status" value="1"/>
</dbReference>
<dbReference type="RefSeq" id="XP_016233538.1">
    <property type="nucleotide sequence ID" value="XM_016382835.1"/>
</dbReference>
<dbReference type="VEuPathDB" id="FungiDB:PV08_08510"/>
<dbReference type="SUPFAM" id="SSF51197">
    <property type="entry name" value="Clavaminate synthase-like"/>
    <property type="match status" value="1"/>
</dbReference>
<dbReference type="PANTHER" id="PTHR30613:SF1">
    <property type="entry name" value="DUF1479 DOMAIN PROTEIN (AFU_ORTHOLOGUE AFUA_5G09280)"/>
    <property type="match status" value="1"/>
</dbReference>